<dbReference type="AlphaFoldDB" id="A0A3D9UQ95"/>
<dbReference type="Pfam" id="PF11316">
    <property type="entry name" value="Rhamno_transf"/>
    <property type="match status" value="1"/>
</dbReference>
<dbReference type="EMBL" id="QTUA01000001">
    <property type="protein sequence ID" value="REF31632.1"/>
    <property type="molecule type" value="Genomic_DNA"/>
</dbReference>
<keyword evidence="2" id="KW-1185">Reference proteome</keyword>
<name>A0A3D9UQ95_9MICO</name>
<sequence>MLGSVSSVDHVILTRFNLPTAGVESLVRAREGWLRERTELFDRYCAPSVAAQEGARVTWIVYLDPASPQWLLDRMKTHADSGLLHPILREKVGLRELREDLASVVTNRGEVLLTTNLDNDDGLAVDFCSRLTAVTTEHPRAAVYVTNGLVLAGDSLFRIRDRRNAFCSVRESWDSPVTSWSEYHNELHRVMPTIELGGAPGWLQVVHGNNVSNRIRGVMVSPAAYRAAFAVRLDVPTPNRKALLIDRALKSPLRVGRDRGRAVARSAALRVLGKERYGASKAALHAARSRLRHRSTA</sequence>
<evidence type="ECO:0000313" key="1">
    <source>
        <dbReference type="EMBL" id="REF31632.1"/>
    </source>
</evidence>
<protein>
    <submittedName>
        <fullName evidence="1">Putative rhamnosyltransferase</fullName>
    </submittedName>
</protein>
<dbReference type="GO" id="GO:0016740">
    <property type="term" value="F:transferase activity"/>
    <property type="evidence" value="ECO:0007669"/>
    <property type="project" value="UniProtKB-KW"/>
</dbReference>
<keyword evidence="1" id="KW-0808">Transferase</keyword>
<accession>A0A3D9UQ95</accession>
<dbReference type="Proteomes" id="UP000256253">
    <property type="component" value="Unassembled WGS sequence"/>
</dbReference>
<reference evidence="1 2" key="1">
    <citation type="submission" date="2018-08" db="EMBL/GenBank/DDBJ databases">
        <title>Sequencing the genomes of 1000 actinobacteria strains.</title>
        <authorList>
            <person name="Klenk H.-P."/>
        </authorList>
    </citation>
    <scope>NUCLEOTIDE SEQUENCE [LARGE SCALE GENOMIC DNA]</scope>
    <source>
        <strain evidence="1 2">DSM 22967</strain>
    </source>
</reference>
<dbReference type="InterPro" id="IPR021466">
    <property type="entry name" value="Put_rhamnosyl_transferase"/>
</dbReference>
<gene>
    <name evidence="1" type="ORF">DFJ65_2704</name>
</gene>
<evidence type="ECO:0000313" key="2">
    <source>
        <dbReference type="Proteomes" id="UP000256253"/>
    </source>
</evidence>
<dbReference type="OrthoDB" id="9771846at2"/>
<organism evidence="1 2">
    <name type="scientific">Calidifontibacter indicus</name>
    <dbReference type="NCBI Taxonomy" id="419650"/>
    <lineage>
        <taxon>Bacteria</taxon>
        <taxon>Bacillati</taxon>
        <taxon>Actinomycetota</taxon>
        <taxon>Actinomycetes</taxon>
        <taxon>Micrococcales</taxon>
        <taxon>Dermacoccaceae</taxon>
        <taxon>Calidifontibacter</taxon>
    </lineage>
</organism>
<comment type="caution">
    <text evidence="1">The sequence shown here is derived from an EMBL/GenBank/DDBJ whole genome shotgun (WGS) entry which is preliminary data.</text>
</comment>
<proteinExistence type="predicted"/>